<name>A0A914AS43_PATMI</name>
<dbReference type="GO" id="GO:0042162">
    <property type="term" value="F:telomeric DNA binding"/>
    <property type="evidence" value="ECO:0007669"/>
    <property type="project" value="TreeGrafter"/>
</dbReference>
<evidence type="ECO:0000313" key="3">
    <source>
        <dbReference type="EnsemblMetazoa" id="XP_038066473.1"/>
    </source>
</evidence>
<feature type="compositionally biased region" description="Acidic residues" evidence="1">
    <location>
        <begin position="889"/>
        <end position="908"/>
    </location>
</feature>
<feature type="region of interest" description="Disordered" evidence="1">
    <location>
        <begin position="885"/>
        <end position="921"/>
    </location>
</feature>
<feature type="region of interest" description="Disordered" evidence="1">
    <location>
        <begin position="751"/>
        <end position="781"/>
    </location>
</feature>
<evidence type="ECO:0000313" key="4">
    <source>
        <dbReference type="Proteomes" id="UP000887568"/>
    </source>
</evidence>
<feature type="compositionally biased region" description="Basic and acidic residues" evidence="1">
    <location>
        <begin position="337"/>
        <end position="346"/>
    </location>
</feature>
<keyword evidence="4" id="KW-1185">Reference proteome</keyword>
<dbReference type="Pfam" id="PF14973">
    <property type="entry name" value="TINF2_N"/>
    <property type="match status" value="1"/>
</dbReference>
<dbReference type="GO" id="GO:0016233">
    <property type="term" value="P:telomere capping"/>
    <property type="evidence" value="ECO:0007669"/>
    <property type="project" value="InterPro"/>
</dbReference>
<protein>
    <recommendedName>
        <fullName evidence="2">TERF1-interacting nuclear factor 2 N-terminal domain-containing protein</fullName>
    </recommendedName>
</protein>
<dbReference type="InterPro" id="IPR039098">
    <property type="entry name" value="TINF2"/>
</dbReference>
<dbReference type="Proteomes" id="UP000887568">
    <property type="component" value="Unplaced"/>
</dbReference>
<dbReference type="AlphaFoldDB" id="A0A914AS43"/>
<dbReference type="GO" id="GO:0070187">
    <property type="term" value="C:shelterin complex"/>
    <property type="evidence" value="ECO:0007669"/>
    <property type="project" value="InterPro"/>
</dbReference>
<dbReference type="OMA" id="QISHDIM"/>
<feature type="region of interest" description="Disordered" evidence="1">
    <location>
        <begin position="365"/>
        <end position="388"/>
    </location>
</feature>
<dbReference type="PANTHER" id="PTHR15512">
    <property type="entry name" value="TERF1-INTERACTING NUCLEAR FACTOR 2"/>
    <property type="match status" value="1"/>
</dbReference>
<feature type="domain" description="TERF1-interacting nuclear factor 2 N-terminal" evidence="2">
    <location>
        <begin position="65"/>
        <end position="211"/>
    </location>
</feature>
<dbReference type="GeneID" id="119736533"/>
<dbReference type="GO" id="GO:1904356">
    <property type="term" value="P:regulation of telomere maintenance via telomere lengthening"/>
    <property type="evidence" value="ECO:0007669"/>
    <property type="project" value="TreeGrafter"/>
</dbReference>
<accession>A0A914AS43</accession>
<dbReference type="EnsemblMetazoa" id="XM_038210545.1">
    <property type="protein sequence ID" value="XP_038066473.1"/>
    <property type="gene ID" value="LOC119736533"/>
</dbReference>
<sequence length="997" mass="110240">MAVYRCPKRSTEKDRETVEELILDYACKNYMDHVIAAIVDHQGNASFKENDVPHLRVVAGTLHSIVKREDIAEFDHALLLLDIINKAAPDLVPAKQFVKLTTGIKTKVMLHELLQSKFDYCNVCARLNRYFPKAELKTTGVSKEDFKLHSYQLRYRRLLTRLMLSASEREAYLRNEMDAELGPAYTAAIQRLLRYYVDRLNERLSVPVIEQIVSEGPDSQISHDIMDSQSDYMDKLLAISFCNPPTEDQLLTILKECWKEEEERDTEDKMEMSDGDDDDDWQSASDIFDFPAPPNNPSKTSNISSRLSDPQGRLSLPQDIRGSAPHAAHCESGPNDEPARDKKGSSDAEASQFADCLVVDCPSKTSLHPVGVHRKPPPSKSPDPTDDIKDAVCSVTLAEAASSTRAGFSETDFSQRPEAWDQQQIIGSAPRELEVLPERLPNLETPGTSQILPESSALKSVLKSALSQSLEASDQQQIGRCSPKELKSLPNGLPTRETTGISDVLPELSVHQETDLMSNASRQNYFTANETESLSFQTHSSGTEAPQPSYQADSSFPNQEATLIGSSGAKTVSKSRIYLSKSGLQSRSQWKQVQYENADSCLDPTEVKTSKHCEVIKGYKACIKRNATQSRNGQEIGESQINVSSDESQSSSDKSSTSVSLLAGLCGFDHAPKRPRSDSPVMTIIQDDEIMGLTSFSPFEDTVISDIEVYPVTRLKHGVDIGSIRSTSTRNCELSTIQETPQHSEAVSTAASQLAAQDNTVSSSNNTLSLDSNSAGQSQPEEVRVEEVVGHKEILETEETSCQDAGDSRRTVSEELLSPRFVVCEIEPAATVDDESSGSCVQDVTEVPTPKRICSKKAVVKLKRLSQDSKVRRYLESSTLSEAIMSSDDVNESSDSEDSFVPDSDNEDSASTSDSSSLPCIELRPDSECQLVRRFPSLMEYLQESSEEDGMTKDHRMRECTVRLRRLKPTEIDAFTKGKCNINLGRTSVNSKRSAKM</sequence>
<organism evidence="3 4">
    <name type="scientific">Patiria miniata</name>
    <name type="common">Bat star</name>
    <name type="synonym">Asterina miniata</name>
    <dbReference type="NCBI Taxonomy" id="46514"/>
    <lineage>
        <taxon>Eukaryota</taxon>
        <taxon>Metazoa</taxon>
        <taxon>Echinodermata</taxon>
        <taxon>Eleutherozoa</taxon>
        <taxon>Asterozoa</taxon>
        <taxon>Asteroidea</taxon>
        <taxon>Valvatacea</taxon>
        <taxon>Valvatida</taxon>
        <taxon>Asterinidae</taxon>
        <taxon>Patiria</taxon>
    </lineage>
</organism>
<dbReference type="RefSeq" id="XP_038066473.1">
    <property type="nucleotide sequence ID" value="XM_038210545.1"/>
</dbReference>
<reference evidence="3" key="1">
    <citation type="submission" date="2022-11" db="UniProtKB">
        <authorList>
            <consortium name="EnsemblMetazoa"/>
        </authorList>
    </citation>
    <scope>IDENTIFICATION</scope>
</reference>
<feature type="compositionally biased region" description="Low complexity" evidence="1">
    <location>
        <begin position="758"/>
        <end position="774"/>
    </location>
</feature>
<evidence type="ECO:0000256" key="1">
    <source>
        <dbReference type="SAM" id="MobiDB-lite"/>
    </source>
</evidence>
<dbReference type="InterPro" id="IPR029400">
    <property type="entry name" value="TINF2_N"/>
</dbReference>
<feature type="region of interest" description="Disordered" evidence="1">
    <location>
        <begin position="262"/>
        <end position="351"/>
    </location>
</feature>
<feature type="region of interest" description="Disordered" evidence="1">
    <location>
        <begin position="630"/>
        <end position="655"/>
    </location>
</feature>
<feature type="compositionally biased region" description="Low complexity" evidence="1">
    <location>
        <begin position="639"/>
        <end position="655"/>
    </location>
</feature>
<dbReference type="PANTHER" id="PTHR15512:SF0">
    <property type="entry name" value="TERF1-INTERACTING NUCLEAR FACTOR 2"/>
    <property type="match status" value="1"/>
</dbReference>
<feature type="compositionally biased region" description="Polar residues" evidence="1">
    <location>
        <begin position="297"/>
        <end position="308"/>
    </location>
</feature>
<evidence type="ECO:0000259" key="2">
    <source>
        <dbReference type="Pfam" id="PF14973"/>
    </source>
</evidence>
<proteinExistence type="predicted"/>
<feature type="region of interest" description="Disordered" evidence="1">
    <location>
        <begin position="533"/>
        <end position="555"/>
    </location>
</feature>
<dbReference type="OrthoDB" id="8652439at2759"/>